<dbReference type="EMBL" id="NCKW01004123">
    <property type="protein sequence ID" value="POM75039.1"/>
    <property type="molecule type" value="Genomic_DNA"/>
</dbReference>
<protein>
    <submittedName>
        <fullName evidence="1">Uncharacterized protein</fullName>
    </submittedName>
</protein>
<proteinExistence type="predicted"/>
<organism evidence="1 2">
    <name type="scientific">Phytophthora palmivora</name>
    <dbReference type="NCBI Taxonomy" id="4796"/>
    <lineage>
        <taxon>Eukaryota</taxon>
        <taxon>Sar</taxon>
        <taxon>Stramenopiles</taxon>
        <taxon>Oomycota</taxon>
        <taxon>Peronosporomycetes</taxon>
        <taxon>Peronosporales</taxon>
        <taxon>Peronosporaceae</taxon>
        <taxon>Phytophthora</taxon>
    </lineage>
</organism>
<comment type="caution">
    <text evidence="1">The sequence shown here is derived from an EMBL/GenBank/DDBJ whole genome shotgun (WGS) entry which is preliminary data.</text>
</comment>
<reference evidence="1 2" key="1">
    <citation type="journal article" date="2017" name="Genome Biol. Evol.">
        <title>Phytophthora megakarya and P. palmivora, closely related causal agents of cacao black pod rot, underwent increases in genome sizes and gene numbers by different mechanisms.</title>
        <authorList>
            <person name="Ali S.S."/>
            <person name="Shao J."/>
            <person name="Lary D.J."/>
            <person name="Kronmiller B."/>
            <person name="Shen D."/>
            <person name="Strem M.D."/>
            <person name="Amoako-Attah I."/>
            <person name="Akrofi A.Y."/>
            <person name="Begoude B.A."/>
            <person name="Ten Hoopen G.M."/>
            <person name="Coulibaly K."/>
            <person name="Kebe B.I."/>
            <person name="Melnick R.L."/>
            <person name="Guiltinan M.J."/>
            <person name="Tyler B.M."/>
            <person name="Meinhardt L.W."/>
            <person name="Bailey B.A."/>
        </authorList>
    </citation>
    <scope>NUCLEOTIDE SEQUENCE [LARGE SCALE GENOMIC DNA]</scope>
    <source>
        <strain evidence="2">sbr112.9</strain>
    </source>
</reference>
<accession>A0A2P4YBI1</accession>
<dbReference type="AlphaFoldDB" id="A0A2P4YBI1"/>
<evidence type="ECO:0000313" key="1">
    <source>
        <dbReference type="EMBL" id="POM75039.1"/>
    </source>
</evidence>
<name>A0A2P4YBI1_9STRA</name>
<keyword evidence="2" id="KW-1185">Reference proteome</keyword>
<dbReference type="OrthoDB" id="139382at2759"/>
<sequence length="153" mass="16507">MFQAPRSKIQHCVSPSHPFPCCAPPRRNECDVNASATPAALETRSSSRFTWVSGLGGAKFRAAATGTSGKLSIKAADGAAWVMRAIAIAWSGQVTKSASGKSEGPCSSDVFIRMKRTKNTSAASTDRFCFRTRDKSEALPNRYHNKHNKAASW</sequence>
<evidence type="ECO:0000313" key="2">
    <source>
        <dbReference type="Proteomes" id="UP000237271"/>
    </source>
</evidence>
<gene>
    <name evidence="1" type="ORF">PHPALM_7905</name>
</gene>
<dbReference type="Proteomes" id="UP000237271">
    <property type="component" value="Unassembled WGS sequence"/>
</dbReference>